<evidence type="ECO:0000313" key="2">
    <source>
        <dbReference type="Proteomes" id="UP000268014"/>
    </source>
</evidence>
<gene>
    <name evidence="1" type="ORF">HPLM_LOCUS2706</name>
</gene>
<dbReference type="AlphaFoldDB" id="A0A0N4VZI9"/>
<organism evidence="3">
    <name type="scientific">Haemonchus placei</name>
    <name type="common">Barber's pole worm</name>
    <dbReference type="NCBI Taxonomy" id="6290"/>
    <lineage>
        <taxon>Eukaryota</taxon>
        <taxon>Metazoa</taxon>
        <taxon>Ecdysozoa</taxon>
        <taxon>Nematoda</taxon>
        <taxon>Chromadorea</taxon>
        <taxon>Rhabditida</taxon>
        <taxon>Rhabditina</taxon>
        <taxon>Rhabditomorpha</taxon>
        <taxon>Strongyloidea</taxon>
        <taxon>Trichostrongylidae</taxon>
        <taxon>Haemonchus</taxon>
    </lineage>
</organism>
<protein>
    <submittedName>
        <fullName evidence="1 3">Uncharacterized protein</fullName>
    </submittedName>
</protein>
<evidence type="ECO:0000313" key="1">
    <source>
        <dbReference type="EMBL" id="VDO16385.1"/>
    </source>
</evidence>
<accession>A0A0N4VZI9</accession>
<sequence length="100" mass="11388">MESFRRESTNLLQRIENGEVTRGQIAPELYKLFQAYNVLNFMPYLRQFFPPSVNAVPQGRTAFGNAVPFRAGPAMFNGQQYYGPQPGYPPNRYFAVGAYV</sequence>
<dbReference type="EMBL" id="UZAF01006327">
    <property type="protein sequence ID" value="VDO16385.1"/>
    <property type="molecule type" value="Genomic_DNA"/>
</dbReference>
<proteinExistence type="predicted"/>
<dbReference type="OrthoDB" id="10494965at2759"/>
<keyword evidence="2" id="KW-1185">Reference proteome</keyword>
<reference evidence="3" key="1">
    <citation type="submission" date="2017-02" db="UniProtKB">
        <authorList>
            <consortium name="WormBaseParasite"/>
        </authorList>
    </citation>
    <scope>IDENTIFICATION</scope>
</reference>
<reference evidence="1 2" key="2">
    <citation type="submission" date="2018-11" db="EMBL/GenBank/DDBJ databases">
        <authorList>
            <consortium name="Pathogen Informatics"/>
        </authorList>
    </citation>
    <scope>NUCLEOTIDE SEQUENCE [LARGE SCALE GENOMIC DNA]</scope>
    <source>
        <strain evidence="1 2">MHpl1</strain>
    </source>
</reference>
<evidence type="ECO:0000313" key="3">
    <source>
        <dbReference type="WBParaSite" id="HPLM_0000271101-mRNA-1"/>
    </source>
</evidence>
<dbReference type="Proteomes" id="UP000268014">
    <property type="component" value="Unassembled WGS sequence"/>
</dbReference>
<dbReference type="WBParaSite" id="HPLM_0000271101-mRNA-1">
    <property type="protein sequence ID" value="HPLM_0000271101-mRNA-1"/>
    <property type="gene ID" value="HPLM_0000271101"/>
</dbReference>
<name>A0A0N4VZI9_HAEPC</name>